<feature type="domain" description="Survival protein SurE-like phosphatase/nucleotidase" evidence="6">
    <location>
        <begin position="19"/>
        <end position="218"/>
    </location>
</feature>
<name>A0A6A6IBF1_9PLEO</name>
<keyword evidence="5" id="KW-0732">Signal</keyword>
<gene>
    <name evidence="7" type="ORF">BU26DRAFT_519697</name>
</gene>
<protein>
    <submittedName>
        <fullName evidence="7">Survival protein sure-likephosphatase/nucleotidase-like protein</fullName>
    </submittedName>
</protein>
<feature type="compositionally biased region" description="Polar residues" evidence="4">
    <location>
        <begin position="67"/>
        <end position="79"/>
    </location>
</feature>
<evidence type="ECO:0000259" key="6">
    <source>
        <dbReference type="Pfam" id="PF01975"/>
    </source>
</evidence>
<evidence type="ECO:0000313" key="7">
    <source>
        <dbReference type="EMBL" id="KAF2247904.1"/>
    </source>
</evidence>
<dbReference type="PANTHER" id="PTHR30457">
    <property type="entry name" value="5'-NUCLEOTIDASE SURE"/>
    <property type="match status" value="1"/>
</dbReference>
<comment type="similarity">
    <text evidence="1">Belongs to the SurE nucleotidase family.</text>
</comment>
<dbReference type="EMBL" id="ML987196">
    <property type="protein sequence ID" value="KAF2247904.1"/>
    <property type="molecule type" value="Genomic_DNA"/>
</dbReference>
<keyword evidence="2" id="KW-0479">Metal-binding</keyword>
<dbReference type="GeneID" id="54582453"/>
<evidence type="ECO:0000256" key="3">
    <source>
        <dbReference type="ARBA" id="ARBA00022801"/>
    </source>
</evidence>
<dbReference type="GO" id="GO:0008252">
    <property type="term" value="F:nucleotidase activity"/>
    <property type="evidence" value="ECO:0007669"/>
    <property type="project" value="InterPro"/>
</dbReference>
<dbReference type="OrthoDB" id="4018688at2759"/>
<dbReference type="Gene3D" id="3.40.1210.10">
    <property type="entry name" value="Survival protein SurE-like phosphatase/nucleotidase"/>
    <property type="match status" value="1"/>
</dbReference>
<accession>A0A6A6IBF1</accession>
<dbReference type="PANTHER" id="PTHR30457:SF0">
    <property type="entry name" value="PHOSPHATASE, PUTATIVE (AFU_ORTHOLOGUE AFUA_4G01070)-RELATED"/>
    <property type="match status" value="1"/>
</dbReference>
<evidence type="ECO:0000256" key="2">
    <source>
        <dbReference type="ARBA" id="ARBA00022723"/>
    </source>
</evidence>
<evidence type="ECO:0000256" key="4">
    <source>
        <dbReference type="SAM" id="MobiDB-lite"/>
    </source>
</evidence>
<dbReference type="RefSeq" id="XP_033682908.1">
    <property type="nucleotide sequence ID" value="XM_033829123.1"/>
</dbReference>
<reference evidence="7" key="1">
    <citation type="journal article" date="2020" name="Stud. Mycol.">
        <title>101 Dothideomycetes genomes: a test case for predicting lifestyles and emergence of pathogens.</title>
        <authorList>
            <person name="Haridas S."/>
            <person name="Albert R."/>
            <person name="Binder M."/>
            <person name="Bloem J."/>
            <person name="Labutti K."/>
            <person name="Salamov A."/>
            <person name="Andreopoulos B."/>
            <person name="Baker S."/>
            <person name="Barry K."/>
            <person name="Bills G."/>
            <person name="Bluhm B."/>
            <person name="Cannon C."/>
            <person name="Castanera R."/>
            <person name="Culley D."/>
            <person name="Daum C."/>
            <person name="Ezra D."/>
            <person name="Gonzalez J."/>
            <person name="Henrissat B."/>
            <person name="Kuo A."/>
            <person name="Liang C."/>
            <person name="Lipzen A."/>
            <person name="Lutzoni F."/>
            <person name="Magnuson J."/>
            <person name="Mondo S."/>
            <person name="Nolan M."/>
            <person name="Ohm R."/>
            <person name="Pangilinan J."/>
            <person name="Park H.-J."/>
            <person name="Ramirez L."/>
            <person name="Alfaro M."/>
            <person name="Sun H."/>
            <person name="Tritt A."/>
            <person name="Yoshinaga Y."/>
            <person name="Zwiers L.-H."/>
            <person name="Turgeon B."/>
            <person name="Goodwin S."/>
            <person name="Spatafora J."/>
            <person name="Crous P."/>
            <person name="Grigoriev I."/>
        </authorList>
    </citation>
    <scope>NUCLEOTIDE SEQUENCE</scope>
    <source>
        <strain evidence="7">CBS 122368</strain>
    </source>
</reference>
<dbReference type="InterPro" id="IPR002828">
    <property type="entry name" value="SurE-like_Pase/nucleotidase"/>
</dbReference>
<dbReference type="InterPro" id="IPR036523">
    <property type="entry name" value="SurE-like_sf"/>
</dbReference>
<dbReference type="SUPFAM" id="SSF64167">
    <property type="entry name" value="SurE-like"/>
    <property type="match status" value="1"/>
</dbReference>
<feature type="chain" id="PRO_5025367522" evidence="5">
    <location>
        <begin position="17"/>
        <end position="299"/>
    </location>
</feature>
<keyword evidence="8" id="KW-1185">Reference proteome</keyword>
<feature type="region of interest" description="Disordered" evidence="4">
    <location>
        <begin position="50"/>
        <end position="92"/>
    </location>
</feature>
<proteinExistence type="inferred from homology"/>
<organism evidence="7 8">
    <name type="scientific">Trematosphaeria pertusa</name>
    <dbReference type="NCBI Taxonomy" id="390896"/>
    <lineage>
        <taxon>Eukaryota</taxon>
        <taxon>Fungi</taxon>
        <taxon>Dikarya</taxon>
        <taxon>Ascomycota</taxon>
        <taxon>Pezizomycotina</taxon>
        <taxon>Dothideomycetes</taxon>
        <taxon>Pleosporomycetidae</taxon>
        <taxon>Pleosporales</taxon>
        <taxon>Massarineae</taxon>
        <taxon>Trematosphaeriaceae</taxon>
        <taxon>Trematosphaeria</taxon>
    </lineage>
</organism>
<evidence type="ECO:0000313" key="8">
    <source>
        <dbReference type="Proteomes" id="UP000800094"/>
    </source>
</evidence>
<dbReference type="GO" id="GO:0046872">
    <property type="term" value="F:metal ion binding"/>
    <property type="evidence" value="ECO:0007669"/>
    <property type="project" value="UniProtKB-KW"/>
</dbReference>
<dbReference type="InterPro" id="IPR030048">
    <property type="entry name" value="SurE"/>
</dbReference>
<dbReference type="AlphaFoldDB" id="A0A6A6IBF1"/>
<feature type="signal peptide" evidence="5">
    <location>
        <begin position="1"/>
        <end position="16"/>
    </location>
</feature>
<dbReference type="Pfam" id="PF01975">
    <property type="entry name" value="SurE"/>
    <property type="match status" value="1"/>
</dbReference>
<sequence>MRFSLYLSAILPLAQGIRIIQSNDDGWAETNARTFFNRLTAAGHDVVLSGPAENKSGSGSLDAAPTQVDSDGCQFQSCPPKSPPTGANASEPRFNYVNSYPVTAMKTGIDTTGPNLWDGAKPELAVSGPNVGANLGAVVLFSGTVGAAMYAAREAGIPAIAFSGSSGDPTAWNAPTPAYSTVYAELANTITSAVVASGTPYLPTGIWLNVNFPEASSQCSSPDQFKFVLTKITWRIFTQDTEWCGSDSLPLETSVISRTDGCYVTISVGDTDGVLPNADADAQRQVAEKLKPLLSCLPS</sequence>
<keyword evidence="3" id="KW-0378">Hydrolase</keyword>
<evidence type="ECO:0000256" key="5">
    <source>
        <dbReference type="SAM" id="SignalP"/>
    </source>
</evidence>
<dbReference type="Proteomes" id="UP000800094">
    <property type="component" value="Unassembled WGS sequence"/>
</dbReference>
<evidence type="ECO:0000256" key="1">
    <source>
        <dbReference type="ARBA" id="ARBA00011062"/>
    </source>
</evidence>